<proteinExistence type="predicted"/>
<dbReference type="EMBL" id="CAKOAT010586264">
    <property type="protein sequence ID" value="CAH8383467.1"/>
    <property type="molecule type" value="Genomic_DNA"/>
</dbReference>
<dbReference type="NCBIfam" id="TIGR01640">
    <property type="entry name" value="F_box_assoc_1"/>
    <property type="match status" value="1"/>
</dbReference>
<dbReference type="InterPro" id="IPR013187">
    <property type="entry name" value="F-box-assoc_dom_typ3"/>
</dbReference>
<keyword evidence="3" id="KW-1185">Reference proteome</keyword>
<dbReference type="Pfam" id="PF08268">
    <property type="entry name" value="FBA_3"/>
    <property type="match status" value="1"/>
</dbReference>
<feature type="domain" description="F-box associated beta-propeller type 3" evidence="1">
    <location>
        <begin position="1"/>
        <end position="268"/>
    </location>
</feature>
<dbReference type="PANTHER" id="PTHR31111:SF119">
    <property type="entry name" value="F-BOX DOMAIN-CONTAINING PROTEIN"/>
    <property type="match status" value="1"/>
</dbReference>
<organism evidence="2 3">
    <name type="scientific">Eruca vesicaria subsp. sativa</name>
    <name type="common">Garden rocket</name>
    <name type="synonym">Eruca sativa</name>
    <dbReference type="NCBI Taxonomy" id="29727"/>
    <lineage>
        <taxon>Eukaryota</taxon>
        <taxon>Viridiplantae</taxon>
        <taxon>Streptophyta</taxon>
        <taxon>Embryophyta</taxon>
        <taxon>Tracheophyta</taxon>
        <taxon>Spermatophyta</taxon>
        <taxon>Magnoliopsida</taxon>
        <taxon>eudicotyledons</taxon>
        <taxon>Gunneridae</taxon>
        <taxon>Pentapetalae</taxon>
        <taxon>rosids</taxon>
        <taxon>malvids</taxon>
        <taxon>Brassicales</taxon>
        <taxon>Brassicaceae</taxon>
        <taxon>Brassiceae</taxon>
        <taxon>Eruca</taxon>
    </lineage>
</organism>
<protein>
    <recommendedName>
        <fullName evidence="1">F-box associated beta-propeller type 3 domain-containing protein</fullName>
    </recommendedName>
</protein>
<evidence type="ECO:0000259" key="1">
    <source>
        <dbReference type="Pfam" id="PF08268"/>
    </source>
</evidence>
<accession>A0ABC8LIV7</accession>
<sequence length="274" mass="32021">MKWPGEHCYFSTMDSVHGLICIEDLNSNTPLVWNPSTGQLLLLPKPPNMNSKYINVFLGYDPVQGKHKVVCLPYEKTSHFFRVFTLRSGQESWRTVGTHNLKHKCRGYGSDRCINGVIYYLASGQGYNTFIMSFNVRFEIFSMIELPSGNFQDVLISYKGKLACVDRYNETRLLILEDAYKHKWSFQNFLFPLYMWNLKDSSEEPNLFKLKGCTYDGEFIYVPYGDHNNRSYIIFYDPVRNSCRRLKFEGLVDEEKFGFKLHVFPNHIESIVSL</sequence>
<dbReference type="InterPro" id="IPR017451">
    <property type="entry name" value="F-box-assoc_interact_dom"/>
</dbReference>
<dbReference type="AlphaFoldDB" id="A0ABC8LIV7"/>
<comment type="caution">
    <text evidence="2">The sequence shown here is derived from an EMBL/GenBank/DDBJ whole genome shotgun (WGS) entry which is preliminary data.</text>
</comment>
<evidence type="ECO:0000313" key="2">
    <source>
        <dbReference type="EMBL" id="CAH8383467.1"/>
    </source>
</evidence>
<gene>
    <name evidence="2" type="ORF">ERUC_LOCUS35950</name>
</gene>
<name>A0ABC8LIV7_ERUVS</name>
<evidence type="ECO:0000313" key="3">
    <source>
        <dbReference type="Proteomes" id="UP001642260"/>
    </source>
</evidence>
<dbReference type="PANTHER" id="PTHR31111">
    <property type="entry name" value="BNAA05G37150D PROTEIN-RELATED"/>
    <property type="match status" value="1"/>
</dbReference>
<dbReference type="InterPro" id="IPR011043">
    <property type="entry name" value="Gal_Oxase/kelch_b-propeller"/>
</dbReference>
<dbReference type="SUPFAM" id="SSF50965">
    <property type="entry name" value="Galactose oxidase, central domain"/>
    <property type="match status" value="1"/>
</dbReference>
<dbReference type="Proteomes" id="UP001642260">
    <property type="component" value="Unassembled WGS sequence"/>
</dbReference>
<reference evidence="2 3" key="1">
    <citation type="submission" date="2022-03" db="EMBL/GenBank/DDBJ databases">
        <authorList>
            <person name="Macdonald S."/>
            <person name="Ahmed S."/>
            <person name="Newling K."/>
        </authorList>
    </citation>
    <scope>NUCLEOTIDE SEQUENCE [LARGE SCALE GENOMIC DNA]</scope>
</reference>